<dbReference type="PANTHER" id="PTHR34458:SF5">
    <property type="entry name" value="POLLEN OLE E 1 ALLERGEN AND EXTENSIN FAMILY PROTEIN"/>
    <property type="match status" value="1"/>
</dbReference>
<keyword evidence="1" id="KW-0732">Signal</keyword>
<sequence length="150" mass="15998">MASKTLLLIGLVVCAIAVHHTGEAQFDLVGVHVTLYCTRDGNMGIFGLATPRFQGAEVVLQCGNKVIIANTTTNSYGITYIVTPTAPILPFFPPQKNCKLIVNTKLSKCNANLPSIGGLVSPLGFVGTSLFRNKKVANFAPTGFRYNPSL</sequence>
<feature type="chain" id="PRO_5044477096" description="Pollen Ole e 1 allergen and extensin family protein" evidence="1">
    <location>
        <begin position="18"/>
        <end position="150"/>
    </location>
</feature>
<dbReference type="EMBL" id="JACGWJ010000015">
    <property type="protein sequence ID" value="KAL0367726.1"/>
    <property type="molecule type" value="Genomic_DNA"/>
</dbReference>
<gene>
    <name evidence="2" type="ORF">Sradi_3662700</name>
    <name evidence="3" type="ORF">Sradi_3662900</name>
</gene>
<evidence type="ECO:0000313" key="2">
    <source>
        <dbReference type="EMBL" id="KAL0367726.1"/>
    </source>
</evidence>
<reference evidence="3" key="1">
    <citation type="submission" date="2020-06" db="EMBL/GenBank/DDBJ databases">
        <authorList>
            <person name="Li T."/>
            <person name="Hu X."/>
            <person name="Zhang T."/>
            <person name="Song X."/>
            <person name="Zhang H."/>
            <person name="Dai N."/>
            <person name="Sheng W."/>
            <person name="Hou X."/>
            <person name="Wei L."/>
        </authorList>
    </citation>
    <scope>NUCLEOTIDE SEQUENCE</scope>
    <source>
        <strain evidence="3">G02</strain>
        <tissue evidence="3">Leaf</tissue>
    </source>
</reference>
<dbReference type="EMBL" id="JACGWJ010000015">
    <property type="protein sequence ID" value="KAL0367728.1"/>
    <property type="molecule type" value="Genomic_DNA"/>
</dbReference>
<evidence type="ECO:0000313" key="3">
    <source>
        <dbReference type="EMBL" id="KAL0367728.1"/>
    </source>
</evidence>
<accession>A0AAW2QIR8</accession>
<evidence type="ECO:0000256" key="1">
    <source>
        <dbReference type="SAM" id="SignalP"/>
    </source>
</evidence>
<protein>
    <recommendedName>
        <fullName evidence="4">Pollen Ole e 1 allergen and extensin family protein</fullName>
    </recommendedName>
</protein>
<dbReference type="InterPro" id="IPR040404">
    <property type="entry name" value="Phylloplanin-like"/>
</dbReference>
<comment type="caution">
    <text evidence="3">The sequence shown here is derived from an EMBL/GenBank/DDBJ whole genome shotgun (WGS) entry which is preliminary data.</text>
</comment>
<proteinExistence type="predicted"/>
<reference evidence="3" key="2">
    <citation type="journal article" date="2024" name="Plant">
        <title>Genomic evolution and insights into agronomic trait innovations of Sesamum species.</title>
        <authorList>
            <person name="Miao H."/>
            <person name="Wang L."/>
            <person name="Qu L."/>
            <person name="Liu H."/>
            <person name="Sun Y."/>
            <person name="Le M."/>
            <person name="Wang Q."/>
            <person name="Wei S."/>
            <person name="Zheng Y."/>
            <person name="Lin W."/>
            <person name="Duan Y."/>
            <person name="Cao H."/>
            <person name="Xiong S."/>
            <person name="Wang X."/>
            <person name="Wei L."/>
            <person name="Li C."/>
            <person name="Ma Q."/>
            <person name="Ju M."/>
            <person name="Zhao R."/>
            <person name="Li G."/>
            <person name="Mu C."/>
            <person name="Tian Q."/>
            <person name="Mei H."/>
            <person name="Zhang T."/>
            <person name="Gao T."/>
            <person name="Zhang H."/>
        </authorList>
    </citation>
    <scope>NUCLEOTIDE SEQUENCE</scope>
    <source>
        <strain evidence="3">G02</strain>
    </source>
</reference>
<dbReference type="AlphaFoldDB" id="A0AAW2QIR8"/>
<feature type="signal peptide" evidence="1">
    <location>
        <begin position="1"/>
        <end position="17"/>
    </location>
</feature>
<evidence type="ECO:0008006" key="4">
    <source>
        <dbReference type="Google" id="ProtNLM"/>
    </source>
</evidence>
<dbReference type="PANTHER" id="PTHR34458">
    <property type="entry name" value="POLLEN OLE E 1 ALLERGEN AND EXTENSIN FAMILY PROTEIN-RELATED"/>
    <property type="match status" value="1"/>
</dbReference>
<organism evidence="3">
    <name type="scientific">Sesamum radiatum</name>
    <name type="common">Black benniseed</name>
    <dbReference type="NCBI Taxonomy" id="300843"/>
    <lineage>
        <taxon>Eukaryota</taxon>
        <taxon>Viridiplantae</taxon>
        <taxon>Streptophyta</taxon>
        <taxon>Embryophyta</taxon>
        <taxon>Tracheophyta</taxon>
        <taxon>Spermatophyta</taxon>
        <taxon>Magnoliopsida</taxon>
        <taxon>eudicotyledons</taxon>
        <taxon>Gunneridae</taxon>
        <taxon>Pentapetalae</taxon>
        <taxon>asterids</taxon>
        <taxon>lamiids</taxon>
        <taxon>Lamiales</taxon>
        <taxon>Pedaliaceae</taxon>
        <taxon>Sesamum</taxon>
    </lineage>
</organism>
<name>A0AAW2QIR8_SESRA</name>